<evidence type="ECO:0008006" key="4">
    <source>
        <dbReference type="Google" id="ProtNLM"/>
    </source>
</evidence>
<dbReference type="PROSITE" id="PS51257">
    <property type="entry name" value="PROKAR_LIPOPROTEIN"/>
    <property type="match status" value="1"/>
</dbReference>
<organism evidence="2 3">
    <name type="scientific">Lentilactobacillus kosonis</name>
    <dbReference type="NCBI Taxonomy" id="2810561"/>
    <lineage>
        <taxon>Bacteria</taxon>
        <taxon>Bacillati</taxon>
        <taxon>Bacillota</taxon>
        <taxon>Bacilli</taxon>
        <taxon>Lactobacillales</taxon>
        <taxon>Lactobacillaceae</taxon>
        <taxon>Lentilactobacillus</taxon>
    </lineage>
</organism>
<keyword evidence="1" id="KW-0732">Signal</keyword>
<evidence type="ECO:0000256" key="1">
    <source>
        <dbReference type="SAM" id="SignalP"/>
    </source>
</evidence>
<dbReference type="InterPro" id="IPR012341">
    <property type="entry name" value="6hp_glycosidase-like_sf"/>
</dbReference>
<dbReference type="OrthoDB" id="1779554at2"/>
<reference evidence="2 3" key="1">
    <citation type="submission" date="2017-11" db="EMBL/GenBank/DDBJ databases">
        <title>Draft Genome Sequence of Lactobacillus curieae NBRC 111893 isolated from Koso, a Japanese sugar-Vegetable Fermented Beverage.</title>
        <authorList>
            <person name="Chiou T.Y."/>
            <person name="Oshima K."/>
            <person name="Suda W."/>
            <person name="Hattori M."/>
            <person name="Takahashi T."/>
        </authorList>
    </citation>
    <scope>NUCLEOTIDE SEQUENCE [LARGE SCALE GENOMIC DNA]</scope>
    <source>
        <strain evidence="2 3">NBRC111893</strain>
    </source>
</reference>
<dbReference type="EMBL" id="BEXA01000003">
    <property type="protein sequence ID" value="GAY73444.1"/>
    <property type="molecule type" value="Genomic_DNA"/>
</dbReference>
<evidence type="ECO:0000313" key="2">
    <source>
        <dbReference type="EMBL" id="GAY73444.1"/>
    </source>
</evidence>
<dbReference type="GO" id="GO:0005975">
    <property type="term" value="P:carbohydrate metabolic process"/>
    <property type="evidence" value="ECO:0007669"/>
    <property type="project" value="InterPro"/>
</dbReference>
<sequence length="119" mass="13328">MRKIVKILIACLSGLLITACSSNNEAQVTIPNRQTNKMVLAKYQMRSNPVNKQRAKQLSRFIKANMLAKQGIYTNLSQQKQPAELATGHEMLSESSGMWLTYLALNKQTKAIPKIPKPN</sequence>
<feature type="chain" id="PRO_5019418854" description="Lipoprotein" evidence="1">
    <location>
        <begin position="27"/>
        <end position="119"/>
    </location>
</feature>
<keyword evidence="3" id="KW-1185">Reference proteome</keyword>
<protein>
    <recommendedName>
        <fullName evidence="4">Lipoprotein</fullName>
    </recommendedName>
</protein>
<dbReference type="AlphaFoldDB" id="A0A401FM38"/>
<evidence type="ECO:0000313" key="3">
    <source>
        <dbReference type="Proteomes" id="UP000286974"/>
    </source>
</evidence>
<proteinExistence type="predicted"/>
<accession>A0A401FM38</accession>
<dbReference type="RefSeq" id="WP_125008423.1">
    <property type="nucleotide sequence ID" value="NZ_BEXA01000003.1"/>
</dbReference>
<gene>
    <name evidence="2" type="ORF">NBRC111893_1590</name>
</gene>
<feature type="signal peptide" evidence="1">
    <location>
        <begin position="1"/>
        <end position="26"/>
    </location>
</feature>
<name>A0A401FM38_9LACO</name>
<dbReference type="Gene3D" id="1.50.10.10">
    <property type="match status" value="1"/>
</dbReference>
<comment type="caution">
    <text evidence="2">The sequence shown here is derived from an EMBL/GenBank/DDBJ whole genome shotgun (WGS) entry which is preliminary data.</text>
</comment>
<dbReference type="Proteomes" id="UP000286974">
    <property type="component" value="Unassembled WGS sequence"/>
</dbReference>